<dbReference type="Pfam" id="PF05014">
    <property type="entry name" value="Nuc_deoxyrib_tr"/>
    <property type="match status" value="1"/>
</dbReference>
<name>A0ABP7N8I7_9GAMM</name>
<evidence type="ECO:0008006" key="3">
    <source>
        <dbReference type="Google" id="ProtNLM"/>
    </source>
</evidence>
<dbReference type="Proteomes" id="UP001501565">
    <property type="component" value="Unassembled WGS sequence"/>
</dbReference>
<dbReference type="Gene3D" id="3.40.50.450">
    <property type="match status" value="1"/>
</dbReference>
<dbReference type="SUPFAM" id="SSF52309">
    <property type="entry name" value="N-(deoxy)ribosyltransferase-like"/>
    <property type="match status" value="1"/>
</dbReference>
<gene>
    <name evidence="1" type="ORF">GCM10022277_39970</name>
</gene>
<reference evidence="2" key="1">
    <citation type="journal article" date="2019" name="Int. J. Syst. Evol. Microbiol.">
        <title>The Global Catalogue of Microorganisms (GCM) 10K type strain sequencing project: providing services to taxonomists for standard genome sequencing and annotation.</title>
        <authorList>
            <consortium name="The Broad Institute Genomics Platform"/>
            <consortium name="The Broad Institute Genome Sequencing Center for Infectious Disease"/>
            <person name="Wu L."/>
            <person name="Ma J."/>
        </authorList>
    </citation>
    <scope>NUCLEOTIDE SEQUENCE [LARGE SCALE GENOMIC DNA]</scope>
    <source>
        <strain evidence="2">JCM 17551</strain>
    </source>
</reference>
<dbReference type="EMBL" id="BAABBN010000015">
    <property type="protein sequence ID" value="GAA3939989.1"/>
    <property type="molecule type" value="Genomic_DNA"/>
</dbReference>
<evidence type="ECO:0000313" key="1">
    <source>
        <dbReference type="EMBL" id="GAA3939989.1"/>
    </source>
</evidence>
<dbReference type="RefSeq" id="WP_344800417.1">
    <property type="nucleotide sequence ID" value="NZ_BAABBN010000015.1"/>
</dbReference>
<evidence type="ECO:0000313" key="2">
    <source>
        <dbReference type="Proteomes" id="UP001501565"/>
    </source>
</evidence>
<organism evidence="1 2">
    <name type="scientific">Litoribacillus peritrichatus</name>
    <dbReference type="NCBI Taxonomy" id="718191"/>
    <lineage>
        <taxon>Bacteria</taxon>
        <taxon>Pseudomonadati</taxon>
        <taxon>Pseudomonadota</taxon>
        <taxon>Gammaproteobacteria</taxon>
        <taxon>Oceanospirillales</taxon>
        <taxon>Oceanospirillaceae</taxon>
        <taxon>Litoribacillus</taxon>
    </lineage>
</organism>
<keyword evidence="2" id="KW-1185">Reference proteome</keyword>
<comment type="caution">
    <text evidence="1">The sequence shown here is derived from an EMBL/GenBank/DDBJ whole genome shotgun (WGS) entry which is preliminary data.</text>
</comment>
<proteinExistence type="predicted"/>
<protein>
    <recommendedName>
        <fullName evidence="3">Nucleoside 2-deoxyribosyltransferase</fullName>
    </recommendedName>
</protein>
<accession>A0ABP7N8I7</accession>
<sequence>MSSESYSYYLAGELFSYKSLIGNEMLANAIERRSEGRFKAVLPQSLELPTHRSKDIRNADYAALIGCDLLLAQFDGPELDSGTVAEFMVAKQLDIPTVLFRSDFRQSGDQDAEGDAWNLMLSHFPRTEGIAVNAMDLYKTCGSVEAYLNGLADQLIQRLNVLIDTTPLIKQSSNEALKYYLQTLVRLGMSNHIAPDELKSLVVSKSIRGLL</sequence>
<dbReference type="InterPro" id="IPR007710">
    <property type="entry name" value="Nucleoside_deoxyribTrfase"/>
</dbReference>